<dbReference type="AlphaFoldDB" id="A0A139HGV4"/>
<dbReference type="EMBL" id="LFZN01000051">
    <property type="protein sequence ID" value="KXT01680.1"/>
    <property type="molecule type" value="Genomic_DNA"/>
</dbReference>
<evidence type="ECO:0000313" key="3">
    <source>
        <dbReference type="Proteomes" id="UP000070133"/>
    </source>
</evidence>
<protein>
    <recommendedName>
        <fullName evidence="1">BTB domain-containing protein</fullName>
    </recommendedName>
</protein>
<evidence type="ECO:0000259" key="1">
    <source>
        <dbReference type="PROSITE" id="PS50097"/>
    </source>
</evidence>
<gene>
    <name evidence="2" type="ORF">AC578_2814</name>
</gene>
<dbReference type="Pfam" id="PF00651">
    <property type="entry name" value="BTB"/>
    <property type="match status" value="1"/>
</dbReference>
<dbReference type="STRING" id="321146.A0A139HGV4"/>
<feature type="domain" description="BTB" evidence="1">
    <location>
        <begin position="1"/>
        <end position="62"/>
    </location>
</feature>
<keyword evidence="3" id="KW-1185">Reference proteome</keyword>
<organism evidence="2 3">
    <name type="scientific">Pseudocercospora eumusae</name>
    <dbReference type="NCBI Taxonomy" id="321146"/>
    <lineage>
        <taxon>Eukaryota</taxon>
        <taxon>Fungi</taxon>
        <taxon>Dikarya</taxon>
        <taxon>Ascomycota</taxon>
        <taxon>Pezizomycotina</taxon>
        <taxon>Dothideomycetes</taxon>
        <taxon>Dothideomycetidae</taxon>
        <taxon>Mycosphaerellales</taxon>
        <taxon>Mycosphaerellaceae</taxon>
        <taxon>Pseudocercospora</taxon>
    </lineage>
</organism>
<sequence>MAVDREFKVHKNIICPASCYFKAVCSEDLNDTPTNSVGVSEPAPVIEELLRNIYGHSPDVAKLLEDPVAAVRHLCEVLTAAKKYQITSIKDQIYGAIPAMAFEKREYPHALRIIIAIGQILFEYRRVVDLVILQCYARCTYKIFRYILHDDVGWQLLTLSPDYYKEVMRKAYEEHLELEGEPVSSLEEMMSIFADEDGWESRIVLMQRFVRGRHED</sequence>
<name>A0A139HGV4_9PEZI</name>
<reference evidence="2 3" key="1">
    <citation type="submission" date="2015-07" db="EMBL/GenBank/DDBJ databases">
        <title>Comparative genomics of the Sigatoka disease complex on banana suggests a link between parallel evolutionary changes in Pseudocercospora fijiensis and Pseudocercospora eumusae and increased virulence on the banana host.</title>
        <authorList>
            <person name="Chang T.-C."/>
            <person name="Salvucci A."/>
            <person name="Crous P.W."/>
            <person name="Stergiopoulos I."/>
        </authorList>
    </citation>
    <scope>NUCLEOTIDE SEQUENCE [LARGE SCALE GENOMIC DNA]</scope>
    <source>
        <strain evidence="2 3">CBS 114824</strain>
    </source>
</reference>
<dbReference type="OrthoDB" id="6359816at2759"/>
<dbReference type="SUPFAM" id="SSF54695">
    <property type="entry name" value="POZ domain"/>
    <property type="match status" value="1"/>
</dbReference>
<dbReference type="PROSITE" id="PS50097">
    <property type="entry name" value="BTB"/>
    <property type="match status" value="1"/>
</dbReference>
<evidence type="ECO:0000313" key="2">
    <source>
        <dbReference type="EMBL" id="KXT01680.1"/>
    </source>
</evidence>
<dbReference type="Gene3D" id="3.30.710.10">
    <property type="entry name" value="Potassium Channel Kv1.1, Chain A"/>
    <property type="match status" value="1"/>
</dbReference>
<dbReference type="InterPro" id="IPR011333">
    <property type="entry name" value="SKP1/BTB/POZ_sf"/>
</dbReference>
<dbReference type="InterPro" id="IPR000210">
    <property type="entry name" value="BTB/POZ_dom"/>
</dbReference>
<comment type="caution">
    <text evidence="2">The sequence shown here is derived from an EMBL/GenBank/DDBJ whole genome shotgun (WGS) entry which is preliminary data.</text>
</comment>
<accession>A0A139HGV4</accession>
<dbReference type="Proteomes" id="UP000070133">
    <property type="component" value="Unassembled WGS sequence"/>
</dbReference>
<proteinExistence type="predicted"/>